<feature type="binding site" evidence="8">
    <location>
        <position position="139"/>
    </location>
    <ligand>
        <name>substrate</name>
    </ligand>
</feature>
<dbReference type="CDD" id="cd21157">
    <property type="entry name" value="PUA_G5K"/>
    <property type="match status" value="1"/>
</dbReference>
<dbReference type="InterPro" id="IPR036974">
    <property type="entry name" value="PUA_sf"/>
</dbReference>
<evidence type="ECO:0000256" key="7">
    <source>
        <dbReference type="ARBA" id="ARBA00022840"/>
    </source>
</evidence>
<dbReference type="SUPFAM" id="SSF53633">
    <property type="entry name" value="Carbamate kinase-like"/>
    <property type="match status" value="1"/>
</dbReference>
<dbReference type="InterPro" id="IPR005715">
    <property type="entry name" value="Glu_5kinase/COase_Synthase"/>
</dbReference>
<evidence type="ECO:0000256" key="3">
    <source>
        <dbReference type="ARBA" id="ARBA00022650"/>
    </source>
</evidence>
<proteinExistence type="inferred from homology"/>
<evidence type="ECO:0000256" key="2">
    <source>
        <dbReference type="ARBA" id="ARBA00022605"/>
    </source>
</evidence>
<dbReference type="GO" id="GO:0055129">
    <property type="term" value="P:L-proline biosynthetic process"/>
    <property type="evidence" value="ECO:0007669"/>
    <property type="project" value="UniProtKB-UniRule"/>
</dbReference>
<keyword evidence="3 8" id="KW-0641">Proline biosynthesis</keyword>
<dbReference type="InterPro" id="IPR036393">
    <property type="entry name" value="AceGlu_kinase-like_sf"/>
</dbReference>
<evidence type="ECO:0000256" key="1">
    <source>
        <dbReference type="ARBA" id="ARBA00022490"/>
    </source>
</evidence>
<keyword evidence="4 8" id="KW-0808">Transferase</keyword>
<dbReference type="GO" id="GO:0005829">
    <property type="term" value="C:cytosol"/>
    <property type="evidence" value="ECO:0007669"/>
    <property type="project" value="TreeGrafter"/>
</dbReference>
<dbReference type="GO" id="GO:0003723">
    <property type="term" value="F:RNA binding"/>
    <property type="evidence" value="ECO:0007669"/>
    <property type="project" value="InterPro"/>
</dbReference>
<dbReference type="InterPro" id="IPR001057">
    <property type="entry name" value="Glu/AcGlu_kinase"/>
</dbReference>
<dbReference type="InterPro" id="IPR002478">
    <property type="entry name" value="PUA"/>
</dbReference>
<dbReference type="NCBIfam" id="TIGR01027">
    <property type="entry name" value="proB"/>
    <property type="match status" value="1"/>
</dbReference>
<dbReference type="PROSITE" id="PS50890">
    <property type="entry name" value="PUA"/>
    <property type="match status" value="1"/>
</dbReference>
<dbReference type="InterPro" id="IPR001048">
    <property type="entry name" value="Asp/Glu/Uridylate_kinase"/>
</dbReference>
<dbReference type="OrthoDB" id="9804434at2"/>
<keyword evidence="2 8" id="KW-0028">Amino-acid biosynthesis</keyword>
<evidence type="ECO:0000256" key="8">
    <source>
        <dbReference type="HAMAP-Rule" id="MF_00456"/>
    </source>
</evidence>
<comment type="caution">
    <text evidence="8">Lacks conserved residue(s) required for the propagation of feature annotation.</text>
</comment>
<evidence type="ECO:0000256" key="6">
    <source>
        <dbReference type="ARBA" id="ARBA00022777"/>
    </source>
</evidence>
<dbReference type="EC" id="2.7.2.11" evidence="8"/>
<name>A0A1B1SD10_9BACT</name>
<evidence type="ECO:0000313" key="11">
    <source>
        <dbReference type="Proteomes" id="UP000186351"/>
    </source>
</evidence>
<dbReference type="InterPro" id="IPR011529">
    <property type="entry name" value="Glu_5kinase"/>
</dbReference>
<dbReference type="HAMAP" id="MF_00456">
    <property type="entry name" value="ProB"/>
    <property type="match status" value="1"/>
</dbReference>
<feature type="domain" description="PUA" evidence="9">
    <location>
        <begin position="280"/>
        <end position="353"/>
    </location>
</feature>
<evidence type="ECO:0000313" key="10">
    <source>
        <dbReference type="EMBL" id="ANU64655.1"/>
    </source>
</evidence>
<keyword evidence="11" id="KW-1185">Reference proteome</keyword>
<dbReference type="EMBL" id="CP015402">
    <property type="protein sequence ID" value="ANU64655.1"/>
    <property type="molecule type" value="Genomic_DNA"/>
</dbReference>
<dbReference type="PANTHER" id="PTHR43654:SF1">
    <property type="entry name" value="ISOPENTENYL PHOSPHATE KINASE"/>
    <property type="match status" value="1"/>
</dbReference>
<evidence type="ECO:0000256" key="4">
    <source>
        <dbReference type="ARBA" id="ARBA00022679"/>
    </source>
</evidence>
<dbReference type="Proteomes" id="UP000186351">
    <property type="component" value="Chromosome"/>
</dbReference>
<comment type="function">
    <text evidence="8">Catalyzes the transfer of a phosphate group to glutamate to form L-glutamate 5-phosphate.</text>
</comment>
<dbReference type="GO" id="GO:0004349">
    <property type="term" value="F:glutamate 5-kinase activity"/>
    <property type="evidence" value="ECO:0007669"/>
    <property type="project" value="UniProtKB-UniRule"/>
</dbReference>
<dbReference type="GO" id="GO:0005524">
    <property type="term" value="F:ATP binding"/>
    <property type="evidence" value="ECO:0007669"/>
    <property type="project" value="UniProtKB-KW"/>
</dbReference>
<organism evidence="10 11">
    <name type="scientific">Muribaculum intestinale</name>
    <dbReference type="NCBI Taxonomy" id="1796646"/>
    <lineage>
        <taxon>Bacteria</taxon>
        <taxon>Pseudomonadati</taxon>
        <taxon>Bacteroidota</taxon>
        <taxon>Bacteroidia</taxon>
        <taxon>Bacteroidales</taxon>
        <taxon>Muribaculaceae</taxon>
        <taxon>Muribaculum</taxon>
    </lineage>
</organism>
<dbReference type="CDD" id="cd04242">
    <property type="entry name" value="AAK_G5K_ProB"/>
    <property type="match status" value="1"/>
</dbReference>
<dbReference type="Pfam" id="PF01472">
    <property type="entry name" value="PUA"/>
    <property type="match status" value="1"/>
</dbReference>
<dbReference type="RefSeq" id="WP_068961927.1">
    <property type="nucleotide sequence ID" value="NZ_CAMSDF010000032.1"/>
</dbReference>
<feature type="binding site" evidence="8">
    <location>
        <position position="52"/>
    </location>
    <ligand>
        <name>substrate</name>
    </ligand>
</feature>
<sequence length="370" mass="39425">MPTPRFKSIAVKIGSNVLTRRDGTLDVTRMSALVDQIAELHSAGMRVVIVSSGAVAAGRSELRGIQGLDSVSSRQLYSAVGQAKLINRYYDLFSGRGLACGQVLTTKENFATRRHYLNQKHCMEVMLDNDVIPVVNENDTVSMTELMFTDNDELSGLLATMMGCEALVILSNVDGVYTGDPTCHDSRLIPVIGSGFDASGMISENRSSLGRGGMATKYRTATKLASEGVAVIIANGKREGVLTSLMGLGPEVPHTLFSPSATPVTGVKKWIAHSEDFAKGAVRVNRGAAEALLSPVGTSLLMVGVDAVEGDFEKDDIVQVIDPEGNVIAWGRAGLDSVHARAAIGGRGSRPLIHCDYLYIDSSVRSPFLP</sequence>
<dbReference type="KEGG" id="pary:A4V02_13610"/>
<dbReference type="Gene3D" id="3.40.1160.10">
    <property type="entry name" value="Acetylglutamate kinase-like"/>
    <property type="match status" value="2"/>
</dbReference>
<dbReference type="GeneID" id="65537912"/>
<comment type="similarity">
    <text evidence="8">Belongs to the glutamate 5-kinase family.</text>
</comment>
<comment type="catalytic activity">
    <reaction evidence="8">
        <text>L-glutamate + ATP = L-glutamyl 5-phosphate + ADP</text>
        <dbReference type="Rhea" id="RHEA:14877"/>
        <dbReference type="ChEBI" id="CHEBI:29985"/>
        <dbReference type="ChEBI" id="CHEBI:30616"/>
        <dbReference type="ChEBI" id="CHEBI:58274"/>
        <dbReference type="ChEBI" id="CHEBI:456216"/>
        <dbReference type="EC" id="2.7.2.11"/>
    </reaction>
</comment>
<keyword evidence="1 8" id="KW-0963">Cytoplasm</keyword>
<keyword evidence="6 8" id="KW-0418">Kinase</keyword>
<accession>A0A1Z2XFM8</accession>
<dbReference type="STRING" id="1796646.A4V02_13610"/>
<gene>
    <name evidence="8" type="primary">proB</name>
    <name evidence="10" type="ORF">A4V02_13610</name>
</gene>
<dbReference type="UniPathway" id="UPA00098">
    <property type="reaction ID" value="UER00359"/>
</dbReference>
<comment type="pathway">
    <text evidence="8">Amino-acid biosynthesis; L-proline biosynthesis; L-glutamate 5-semialdehyde from L-glutamate: step 1/2.</text>
</comment>
<keyword evidence="7 8" id="KW-0067">ATP-binding</keyword>
<dbReference type="PRINTS" id="PR00474">
    <property type="entry name" value="GLU5KINASE"/>
</dbReference>
<protein>
    <recommendedName>
        <fullName evidence="8">Glutamate 5-kinase</fullName>
        <ecNumber evidence="8">2.7.2.11</ecNumber>
    </recommendedName>
    <alternativeName>
        <fullName evidence="8">Gamma-glutamyl kinase</fullName>
        <shortName evidence="8">GK</shortName>
    </alternativeName>
</protein>
<dbReference type="AlphaFoldDB" id="A0A1B1SD10"/>
<comment type="subcellular location">
    <subcellularLocation>
        <location evidence="8">Cytoplasm</location>
    </subcellularLocation>
</comment>
<dbReference type="InterPro" id="IPR015947">
    <property type="entry name" value="PUA-like_sf"/>
</dbReference>
<feature type="binding site" evidence="8">
    <location>
        <position position="12"/>
    </location>
    <ligand>
        <name>ATP</name>
        <dbReference type="ChEBI" id="CHEBI:30616"/>
    </ligand>
</feature>
<dbReference type="FunFam" id="3.40.1160.10:FF:000040">
    <property type="entry name" value="Glutamate 5-kinase"/>
    <property type="match status" value="1"/>
</dbReference>
<keyword evidence="5 8" id="KW-0547">Nucleotide-binding</keyword>
<evidence type="ECO:0000256" key="5">
    <source>
        <dbReference type="ARBA" id="ARBA00022741"/>
    </source>
</evidence>
<evidence type="ECO:0000259" key="9">
    <source>
        <dbReference type="SMART" id="SM00359"/>
    </source>
</evidence>
<dbReference type="Gene3D" id="2.30.130.10">
    <property type="entry name" value="PUA domain"/>
    <property type="match status" value="1"/>
</dbReference>
<reference evidence="11" key="1">
    <citation type="submission" date="2016-04" db="EMBL/GenBank/DDBJ databases">
        <title>Complete Genome Sequences of Twelve Strains of a Stable Defined Moderately Diverse Mouse Microbiota 2 (sDMDMm2).</title>
        <authorList>
            <person name="Uchimura Y."/>
            <person name="Wyss M."/>
            <person name="Brugiroux S."/>
            <person name="Limenitakis J.P."/>
            <person name="Stecher B."/>
            <person name="McCoy K.D."/>
            <person name="Macpherson A.J."/>
        </authorList>
    </citation>
    <scope>NUCLEOTIDE SEQUENCE [LARGE SCALE GENOMIC DNA]</scope>
    <source>
        <strain evidence="11">YL27</strain>
    </source>
</reference>
<dbReference type="InterPro" id="IPR041739">
    <property type="entry name" value="G5K_ProB"/>
</dbReference>
<dbReference type="Pfam" id="PF00696">
    <property type="entry name" value="AA_kinase"/>
    <property type="match status" value="1"/>
</dbReference>
<dbReference type="PANTHER" id="PTHR43654">
    <property type="entry name" value="GLUTAMATE 5-KINASE"/>
    <property type="match status" value="1"/>
</dbReference>
<dbReference type="PIRSF" id="PIRSF000729">
    <property type="entry name" value="GK"/>
    <property type="match status" value="1"/>
</dbReference>
<accession>A0A1B1SD10</accession>
<dbReference type="SUPFAM" id="SSF88697">
    <property type="entry name" value="PUA domain-like"/>
    <property type="match status" value="1"/>
</dbReference>
<dbReference type="SMART" id="SM00359">
    <property type="entry name" value="PUA"/>
    <property type="match status" value="1"/>
</dbReference>
<feature type="binding site" evidence="8">
    <location>
        <position position="151"/>
    </location>
    <ligand>
        <name>substrate</name>
    </ligand>
</feature>